<dbReference type="EMBL" id="CCFA01000890">
    <property type="protein sequence ID" value="CDW96802.1"/>
    <property type="molecule type" value="Genomic_DNA"/>
</dbReference>
<protein>
    <submittedName>
        <fullName evidence="1">Uncharacterized protein</fullName>
    </submittedName>
</protein>
<accession>A0A0F7S1Q4</accession>
<name>A0A0F7S1Q4_9BASI</name>
<keyword evidence="2" id="KW-1185">Reference proteome</keyword>
<reference evidence="2" key="1">
    <citation type="submission" date="2014-06" db="EMBL/GenBank/DDBJ databases">
        <authorList>
            <person name="Berkman P.J."/>
        </authorList>
    </citation>
    <scope>NUCLEOTIDE SEQUENCE [LARGE SCALE GENOMIC DNA]</scope>
</reference>
<proteinExistence type="predicted"/>
<dbReference type="AlphaFoldDB" id="A0A0F7S1Q4"/>
<organism evidence="1 2">
    <name type="scientific">Sporisorium scitamineum</name>
    <dbReference type="NCBI Taxonomy" id="49012"/>
    <lineage>
        <taxon>Eukaryota</taxon>
        <taxon>Fungi</taxon>
        <taxon>Dikarya</taxon>
        <taxon>Basidiomycota</taxon>
        <taxon>Ustilaginomycotina</taxon>
        <taxon>Ustilaginomycetes</taxon>
        <taxon>Ustilaginales</taxon>
        <taxon>Ustilaginaceae</taxon>
        <taxon>Sporisorium</taxon>
    </lineage>
</organism>
<gene>
    <name evidence="1" type="primary">SSCI17290.1</name>
</gene>
<sequence>MLYHFVRQSSALSTLAQCPRIVGADLHDLAPRYLLIESIPSVPTRQKGCKTLCTSVHCRHGQDTAAAAVEAWLRVLASLILHKMTVILVASSVRSAPLTLTNSLNYIKLDPPTLTRITDKAFSLYLSVSARASSS</sequence>
<evidence type="ECO:0000313" key="1">
    <source>
        <dbReference type="EMBL" id="CDW96802.1"/>
    </source>
</evidence>
<evidence type="ECO:0000313" key="2">
    <source>
        <dbReference type="Proteomes" id="UP000242770"/>
    </source>
</evidence>
<dbReference type="Proteomes" id="UP000242770">
    <property type="component" value="Unassembled WGS sequence"/>
</dbReference>